<protein>
    <submittedName>
        <fullName evidence="1">Type II toxin-antitoxin system RelE/ParE family toxin</fullName>
    </submittedName>
</protein>
<dbReference type="Pfam" id="PF05973">
    <property type="entry name" value="Gp49"/>
    <property type="match status" value="1"/>
</dbReference>
<evidence type="ECO:0000313" key="2">
    <source>
        <dbReference type="Proteomes" id="UP000323824"/>
    </source>
</evidence>
<keyword evidence="2" id="KW-1185">Reference proteome</keyword>
<name>A0A5C1Q9R9_9SPIO</name>
<dbReference type="RefSeq" id="WP_149567345.1">
    <property type="nucleotide sequence ID" value="NZ_CP035807.1"/>
</dbReference>
<gene>
    <name evidence="1" type="ORF">EW093_05030</name>
</gene>
<proteinExistence type="predicted"/>
<dbReference type="OrthoDB" id="330810at2"/>
<dbReference type="AlphaFoldDB" id="A0A5C1Q9R9"/>
<organism evidence="1 2">
    <name type="scientific">Thiospirochaeta perfilievii</name>
    <dbReference type="NCBI Taxonomy" id="252967"/>
    <lineage>
        <taxon>Bacteria</taxon>
        <taxon>Pseudomonadati</taxon>
        <taxon>Spirochaetota</taxon>
        <taxon>Spirochaetia</taxon>
        <taxon>Spirochaetales</taxon>
        <taxon>Spirochaetaceae</taxon>
        <taxon>Thiospirochaeta</taxon>
    </lineage>
</organism>
<accession>A0A5C1Q9R9</accession>
<evidence type="ECO:0000313" key="1">
    <source>
        <dbReference type="EMBL" id="QEN04088.1"/>
    </source>
</evidence>
<sequence>MINKWNIIYYEQNQESEVFDFVESQKNSNKAKLLSWLSILEEKGPLLPRPYADILDDGIHELRIKLTGKQVRILYFFCFKDFIILTNCFNKKTNKVPKKEIAKAKMYRDDFLSKYNEEKLRKEYNENI</sequence>
<dbReference type="Proteomes" id="UP000323824">
    <property type="component" value="Chromosome"/>
</dbReference>
<dbReference type="KEGG" id="sper:EW093_05030"/>
<reference evidence="1 2" key="2">
    <citation type="submission" date="2019-09" db="EMBL/GenBank/DDBJ databases">
        <title>Complete Genome Sequence and Methylome Analysis of free living Spirochaetas.</title>
        <authorList>
            <person name="Leshcheva N."/>
            <person name="Mikheeva N."/>
        </authorList>
    </citation>
    <scope>NUCLEOTIDE SEQUENCE [LARGE SCALE GENOMIC DNA]</scope>
    <source>
        <strain evidence="1 2">P</strain>
    </source>
</reference>
<dbReference type="EMBL" id="CP035807">
    <property type="protein sequence ID" value="QEN04088.1"/>
    <property type="molecule type" value="Genomic_DNA"/>
</dbReference>
<reference evidence="1 2" key="1">
    <citation type="submission" date="2019-02" db="EMBL/GenBank/DDBJ databases">
        <authorList>
            <person name="Fomenkov A."/>
            <person name="Dubinina G."/>
            <person name="Grabovich M."/>
            <person name="Vincze T."/>
            <person name="Roberts R.J."/>
        </authorList>
    </citation>
    <scope>NUCLEOTIDE SEQUENCE [LARGE SCALE GENOMIC DNA]</scope>
    <source>
        <strain evidence="1 2">P</strain>
    </source>
</reference>
<dbReference type="InterPro" id="IPR009241">
    <property type="entry name" value="HigB-like"/>
</dbReference>